<feature type="chain" id="PRO_5045605085" evidence="1">
    <location>
        <begin position="29"/>
        <end position="816"/>
    </location>
</feature>
<protein>
    <submittedName>
        <fullName evidence="3">Right-handed parallel beta-helix repeat-containing protein</fullName>
    </submittedName>
</protein>
<comment type="caution">
    <text evidence="3">The sequence shown here is derived from an EMBL/GenBank/DDBJ whole genome shotgun (WGS) entry which is preliminary data.</text>
</comment>
<keyword evidence="1" id="KW-0732">Signal</keyword>
<dbReference type="EMBL" id="JASZZN010000005">
    <property type="protein sequence ID" value="MDM4015600.1"/>
    <property type="molecule type" value="Genomic_DNA"/>
</dbReference>
<feature type="domain" description="Right handed beta helix" evidence="2">
    <location>
        <begin position="337"/>
        <end position="538"/>
    </location>
</feature>
<keyword evidence="4" id="KW-1185">Reference proteome</keyword>
<dbReference type="InterPro" id="IPR011050">
    <property type="entry name" value="Pectin_lyase_fold/virulence"/>
</dbReference>
<dbReference type="InterPro" id="IPR006626">
    <property type="entry name" value="PbH1"/>
</dbReference>
<dbReference type="SUPFAM" id="SSF51126">
    <property type="entry name" value="Pectin lyase-like"/>
    <property type="match status" value="1"/>
</dbReference>
<dbReference type="RefSeq" id="WP_289163099.1">
    <property type="nucleotide sequence ID" value="NZ_JASZZN010000005.1"/>
</dbReference>
<dbReference type="Gene3D" id="2.160.20.10">
    <property type="entry name" value="Single-stranded right-handed beta-helix, Pectin lyase-like"/>
    <property type="match status" value="1"/>
</dbReference>
<dbReference type="InterPro" id="IPR012334">
    <property type="entry name" value="Pectin_lyas_fold"/>
</dbReference>
<dbReference type="SMART" id="SM00710">
    <property type="entry name" value="PbH1"/>
    <property type="match status" value="8"/>
</dbReference>
<dbReference type="InterPro" id="IPR039448">
    <property type="entry name" value="Beta_helix"/>
</dbReference>
<sequence length="816" mass="91599">MTTRIQRPASFVMFATLLCLNVPATSFAAEQDRHVQVGTAGELDVALKQIQHRRESGDSAAVVIRFRPGTIRLRSPLVINQSMVGEGLMFEAIEQSKTSFSGAVQLTPHRKEGRYWVYQVPETETLNQSPTVLLVNQKLRRSARHPNVGYFRIEAAHKDRRSGFRFRAGDIPTDVNPQDAPCQLVFLHDWSSSRLPVREIDHDNRQLRTVGPIGCSASHYAIDHFEKQPRYYLEGHRAFADLAGEWIYDAERRQVLVVAGSEKEAPSIELPILEQLITTAGPNASPIKNVVFRGVRFTGTSFPKTPGGLAGAQATMHEPRDGNGDRLTKNRPMLSAAIHLEQANQIHFEHCTFAGLGNTALWIGGRCNDCVVSDCQFRDIGGNGINLGENNDRRVDEDTWYRSAPQQVPTNNRIENCKIRHCGQVLSGSVAIWAALNRRLQIADNEISDCPYTGISLGWIWNPTPSPAKENVISGNRISRVMQVLSDGGGIYTLGNQPGSVLRNNVITNVPLNAGRAESNGMFLDEGTSGFEITGNTFRRIAKSPLRFHRAGQNSAHHNHWELETDRTPPVRYNNTPEKNVLLSENEVLPRQPRIFLIGNSLTWDTRPPLLDDYVDWHVDCGKNLQFIHDRPADPCVASSRHWPIALAQLQYDVLSVQPHYGTSLDEDVEAISAWMKMQPAATLVLHSGWARSETVESEYASKVSDMMTHNVAYLDALKSRLQERFPDRMIRETHCTDALHRIDQDIRSARAPLSDLEQLYRDAIHMTDGEGRFLMHNLMRKAIGQPFSEEGFDLAKRRPDLHRYLLRVIGEVGAE</sequence>
<dbReference type="Pfam" id="PF13229">
    <property type="entry name" value="Beta_helix"/>
    <property type="match status" value="1"/>
</dbReference>
<evidence type="ECO:0000256" key="1">
    <source>
        <dbReference type="SAM" id="SignalP"/>
    </source>
</evidence>
<evidence type="ECO:0000259" key="2">
    <source>
        <dbReference type="Pfam" id="PF13229"/>
    </source>
</evidence>
<organism evidence="3 4">
    <name type="scientific">Roseiconus lacunae</name>
    <dbReference type="NCBI Taxonomy" id="2605694"/>
    <lineage>
        <taxon>Bacteria</taxon>
        <taxon>Pseudomonadati</taxon>
        <taxon>Planctomycetota</taxon>
        <taxon>Planctomycetia</taxon>
        <taxon>Pirellulales</taxon>
        <taxon>Pirellulaceae</taxon>
        <taxon>Roseiconus</taxon>
    </lineage>
</organism>
<reference evidence="3 4" key="1">
    <citation type="submission" date="2023-06" db="EMBL/GenBank/DDBJ databases">
        <title>Roseiconus lacunae JC819 isolated from Gulf of Mannar region, Tamil Nadu.</title>
        <authorList>
            <person name="Pk S."/>
            <person name="Ch S."/>
            <person name="Ch V.R."/>
        </authorList>
    </citation>
    <scope>NUCLEOTIDE SEQUENCE [LARGE SCALE GENOMIC DNA]</scope>
    <source>
        <strain evidence="3 4">JC819</strain>
    </source>
</reference>
<dbReference type="PANTHER" id="PTHR36453:SF1">
    <property type="entry name" value="RIGHT HANDED BETA HELIX DOMAIN-CONTAINING PROTEIN"/>
    <property type="match status" value="1"/>
</dbReference>
<evidence type="ECO:0000313" key="3">
    <source>
        <dbReference type="EMBL" id="MDM4015600.1"/>
    </source>
</evidence>
<name>A0ABT7PGE8_9BACT</name>
<gene>
    <name evidence="3" type="ORF">QTN89_09185</name>
</gene>
<feature type="signal peptide" evidence="1">
    <location>
        <begin position="1"/>
        <end position="28"/>
    </location>
</feature>
<accession>A0ABT7PGE8</accession>
<dbReference type="Proteomes" id="UP001239462">
    <property type="component" value="Unassembled WGS sequence"/>
</dbReference>
<evidence type="ECO:0000313" key="4">
    <source>
        <dbReference type="Proteomes" id="UP001239462"/>
    </source>
</evidence>
<dbReference type="PANTHER" id="PTHR36453">
    <property type="entry name" value="SECRETED PROTEIN-RELATED"/>
    <property type="match status" value="1"/>
</dbReference>
<proteinExistence type="predicted"/>